<dbReference type="InterPro" id="IPR011993">
    <property type="entry name" value="PH-like_dom_sf"/>
</dbReference>
<dbReference type="Gene3D" id="3.90.230.10">
    <property type="entry name" value="Creatinase/methionine aminopeptidase superfamily"/>
    <property type="match status" value="1"/>
</dbReference>
<evidence type="ECO:0000259" key="13">
    <source>
        <dbReference type="SMART" id="SM01286"/>
    </source>
</evidence>
<dbReference type="Gene3D" id="2.30.29.150">
    <property type="match status" value="1"/>
</dbReference>
<dbReference type="GO" id="GO:0035101">
    <property type="term" value="C:FACT complex"/>
    <property type="evidence" value="ECO:0007669"/>
    <property type="project" value="UniProtKB-UniRule"/>
</dbReference>
<dbReference type="HOGENOM" id="CLU_004627_1_0_1"/>
<feature type="domain" description="Histone chaperone RTT106/FACT complex subunit SPT16-like middle" evidence="14">
    <location>
        <begin position="752"/>
        <end position="842"/>
    </location>
</feature>
<dbReference type="InterPro" id="IPR013953">
    <property type="entry name" value="FACT_SPT16_M"/>
</dbReference>
<dbReference type="Pfam" id="PF08512">
    <property type="entry name" value="Rttp106-like_middle"/>
    <property type="match status" value="1"/>
</dbReference>
<dbReference type="Gene3D" id="2.30.29.210">
    <property type="entry name" value="FACT complex subunit Spt16p/Cdc68p"/>
    <property type="match status" value="1"/>
</dbReference>
<dbReference type="InterPro" id="IPR029149">
    <property type="entry name" value="Creatin/AminoP/Spt16_N"/>
</dbReference>
<feature type="domain" description="FACT complex subunit SPT16 middle" evidence="13">
    <location>
        <begin position="497"/>
        <end position="635"/>
    </location>
</feature>
<evidence type="ECO:0000313" key="15">
    <source>
        <dbReference type="EMBL" id="EIJ88264.1"/>
    </source>
</evidence>
<keyword evidence="3 10" id="KW-0235">DNA replication</keyword>
<comment type="subcellular location">
    <subcellularLocation>
        <location evidence="10">Nucleus</location>
    </subcellularLocation>
    <subcellularLocation>
        <location evidence="10">Chromosome</location>
    </subcellularLocation>
</comment>
<keyword evidence="7 10" id="KW-0804">Transcription</keyword>
<dbReference type="PANTHER" id="PTHR13980">
    <property type="entry name" value="CDC68 RELATED"/>
    <property type="match status" value="1"/>
</dbReference>
<dbReference type="Proteomes" id="UP000002872">
    <property type="component" value="Unassembled WGS sequence"/>
</dbReference>
<evidence type="ECO:0000256" key="4">
    <source>
        <dbReference type="ARBA" id="ARBA00022763"/>
    </source>
</evidence>
<dbReference type="Pfam" id="PF14826">
    <property type="entry name" value="FACT-Spt16_Nlob"/>
    <property type="match status" value="1"/>
</dbReference>
<dbReference type="VEuPathDB" id="MicrosporidiaDB:NEQG_01708"/>
<dbReference type="SUPFAM" id="SSF55920">
    <property type="entry name" value="Creatinase/aminopeptidase"/>
    <property type="match status" value="1"/>
</dbReference>
<comment type="subunit">
    <text evidence="10">Component of the FACT complex.</text>
</comment>
<dbReference type="PANTHER" id="PTHR13980:SF15">
    <property type="entry name" value="FACT COMPLEX SUBUNIT SPT16"/>
    <property type="match status" value="1"/>
</dbReference>
<evidence type="ECO:0000259" key="14">
    <source>
        <dbReference type="SMART" id="SM01287"/>
    </source>
</evidence>
<dbReference type="InterPro" id="IPR040258">
    <property type="entry name" value="Spt16"/>
</dbReference>
<dbReference type="InParanoid" id="I3EGB7"/>
<dbReference type="Gene3D" id="3.40.350.10">
    <property type="entry name" value="Creatinase/prolidase N-terminal domain"/>
    <property type="match status" value="1"/>
</dbReference>
<comment type="similarity">
    <text evidence="1 10">Belongs to the peptidase M24 family. SPT16 subfamily.</text>
</comment>
<evidence type="ECO:0000256" key="8">
    <source>
        <dbReference type="ARBA" id="ARBA00023204"/>
    </source>
</evidence>
<dbReference type="Pfam" id="PF24824">
    <property type="entry name" value="PH_SPT16"/>
    <property type="match status" value="1"/>
</dbReference>
<keyword evidence="16" id="KW-1185">Reference proteome</keyword>
<feature type="domain" description="FACT complex subunit SPT16 N-terminal lobe" evidence="12">
    <location>
        <begin position="6"/>
        <end position="145"/>
    </location>
</feature>
<protein>
    <recommendedName>
        <fullName evidence="10">FACT complex subunit</fullName>
    </recommendedName>
</protein>
<keyword evidence="8 10" id="KW-0234">DNA repair</keyword>
<evidence type="ECO:0000256" key="5">
    <source>
        <dbReference type="ARBA" id="ARBA00023015"/>
    </source>
</evidence>
<sequence>MAKVELDCKTFKERMENIIQALPEDVDGLMITFGERDSTFSYGINSAMFFYLLGYEFPVTSLIIRRTEVIAVSSIKKCFILEKLKDTVNIRTLSRLKDMSNQPEIINSIKEVTGDKVLGILSEDRGSFVTEWESNFKTQDITKSIENALVKKDRKQQDLMELAALSATQMSLLLEGKIRQILKTDDRVIHEELSEQIEAALEVEIKKLPSELDQSYIELCFKPVIQSGGQYMKTRTAKGEFINAYNEQLLYFDIISYYLWVAYKGHCSHIGRTLLVDPNKKSRDVLAYNLRFMKYVIKNIAPGKTPKQIKEETMKRFDEVVDPKYHTELMHKMKIEIGPSIGIRPEEGLSPELLENLPIQGNSVFIVSVGFYDLIKMIDEDDRSGTIHLDNVVMIDQGVPRLLTPFSMNVMDYIFEKPVEQTKRTLSGRRLRNRDKELERANEINEHQKQLMDELIEEQLNFYKMQEAPEEEIVEEPAEKTISYEKETLIPRGTPIIKVDRRAFSVIIPVFGAAVPFHIDVIKTATKTIEDGIGYLKISFYQPDRDVPTSANNLLSLVIKDTQENVMTAWKEINNLKKEEEETEEEIEEGEQEDLQEIAGRVETLQNVFMRCDHRMGTKKNVANTVELHKNGLRYHSRQAGNVDILFSKIKHMFLQHGVAESPSLLHFKLHTPMTIAEKKTSDIQFFRDCVANAVHDTRKTRNRIIGEDAEIYAEEEEERIREEINDAFHDFAMCVSEKSRIILEEPISKGFFGVPHRQSVFIQPTSECLVNLTEFPFFVLPFKDIEILNFERRVSGVTTSDLVFVLKDKTKVPVHVHGVSAMSVPWLMDFFDSKNICFTETKVNIQWNNVLKSVLDDPMAFYEGGAWAILQPSREAANDEKNEDPDDDAVDLNTTEESDGDDDEEFITDEDLVESDEEEEEEDLSYSNASGSEEDSFVVSDEKEESEELPRKKKQKR</sequence>
<dbReference type="GO" id="GO:0006281">
    <property type="term" value="P:DNA repair"/>
    <property type="evidence" value="ECO:0007669"/>
    <property type="project" value="UniProtKB-UniRule"/>
</dbReference>
<keyword evidence="5 10" id="KW-0805">Transcription regulation</keyword>
<proteinExistence type="inferred from homology"/>
<evidence type="ECO:0000256" key="7">
    <source>
        <dbReference type="ARBA" id="ARBA00023163"/>
    </source>
</evidence>
<dbReference type="GO" id="GO:0031491">
    <property type="term" value="F:nucleosome binding"/>
    <property type="evidence" value="ECO:0007669"/>
    <property type="project" value="TreeGrafter"/>
</dbReference>
<name>I3EGB7_NEMP3</name>
<dbReference type="SMART" id="SM01287">
    <property type="entry name" value="Rtt106"/>
    <property type="match status" value="1"/>
</dbReference>
<dbReference type="InterPro" id="IPR029148">
    <property type="entry name" value="FACT-SPT16_Nlobe"/>
</dbReference>
<evidence type="ECO:0000256" key="3">
    <source>
        <dbReference type="ARBA" id="ARBA00022705"/>
    </source>
</evidence>
<dbReference type="SMART" id="SM01285">
    <property type="entry name" value="FACT-Spt16_Nlob"/>
    <property type="match status" value="1"/>
</dbReference>
<dbReference type="STRING" id="935791.I3EGB7"/>
<accession>I3EGB7</accession>
<evidence type="ECO:0000256" key="6">
    <source>
        <dbReference type="ARBA" id="ARBA00023054"/>
    </source>
</evidence>
<dbReference type="GO" id="GO:0006368">
    <property type="term" value="P:transcription elongation by RNA polymerase II"/>
    <property type="evidence" value="ECO:0007669"/>
    <property type="project" value="TreeGrafter"/>
</dbReference>
<dbReference type="SMART" id="SM01286">
    <property type="entry name" value="SPT16"/>
    <property type="match status" value="1"/>
</dbReference>
<keyword evidence="2 10" id="KW-0158">Chromosome</keyword>
<evidence type="ECO:0000313" key="16">
    <source>
        <dbReference type="Proteomes" id="UP000002872"/>
    </source>
</evidence>
<gene>
    <name evidence="15" type="ORF">NEQG_01708</name>
</gene>
<feature type="compositionally biased region" description="Acidic residues" evidence="11">
    <location>
        <begin position="882"/>
        <end position="925"/>
    </location>
</feature>
<dbReference type="InterPro" id="IPR036005">
    <property type="entry name" value="Creatinase/aminopeptidase-like"/>
</dbReference>
<dbReference type="Gene3D" id="2.30.29.30">
    <property type="entry name" value="Pleckstrin-homology domain (PH domain)/Phosphotyrosine-binding domain (PTB)"/>
    <property type="match status" value="1"/>
</dbReference>
<dbReference type="InterPro" id="IPR000994">
    <property type="entry name" value="Pept_M24"/>
</dbReference>
<dbReference type="EMBL" id="GL870879">
    <property type="protein sequence ID" value="EIJ88264.1"/>
    <property type="molecule type" value="Genomic_DNA"/>
</dbReference>
<evidence type="ECO:0000259" key="12">
    <source>
        <dbReference type="SMART" id="SM01285"/>
    </source>
</evidence>
<feature type="region of interest" description="Disordered" evidence="11">
    <location>
        <begin position="875"/>
        <end position="958"/>
    </location>
</feature>
<dbReference type="FunCoup" id="I3EGB7">
    <property type="interactions" value="299"/>
</dbReference>
<evidence type="ECO:0000256" key="9">
    <source>
        <dbReference type="ARBA" id="ARBA00023242"/>
    </source>
</evidence>
<reference evidence="15" key="1">
    <citation type="submission" date="2011-01" db="EMBL/GenBank/DDBJ databases">
        <title>The Genome Sequence of Nematocida parisii strain ERTm3.</title>
        <authorList>
            <consortium name="The Broad Institute Genome Sequencing Platform"/>
            <consortium name="The Broad Institute Genome Sequencing Center for Infectious Disease"/>
            <person name="Cuomo C."/>
            <person name="Troemel E."/>
            <person name="Young S.K."/>
            <person name="Zeng Q."/>
            <person name="Gargeya S."/>
            <person name="Fitzgerald M."/>
            <person name="Haas B."/>
            <person name="Abouelleil A."/>
            <person name="Alvarado L."/>
            <person name="Arachchi H.M."/>
            <person name="Berlin A."/>
            <person name="Chapman S.B."/>
            <person name="Gearin G."/>
            <person name="Goldberg J."/>
            <person name="Griggs A."/>
            <person name="Gujja S."/>
            <person name="Hansen M."/>
            <person name="Heiman D."/>
            <person name="Howarth C."/>
            <person name="Larimer J."/>
            <person name="Lui A."/>
            <person name="MacDonald P.J.P."/>
            <person name="McCowen C."/>
            <person name="Montmayeur A."/>
            <person name="Murphy C."/>
            <person name="Neiman D."/>
            <person name="Pearson M."/>
            <person name="Priest M."/>
            <person name="Roberts A."/>
            <person name="Saif S."/>
            <person name="Shea T."/>
            <person name="Sisk P."/>
            <person name="Stolte C."/>
            <person name="Sykes S."/>
            <person name="Wortman J."/>
            <person name="Nusbaum C."/>
            <person name="Birren B."/>
        </authorList>
    </citation>
    <scope>NUCLEOTIDE SEQUENCE</scope>
    <source>
        <strain evidence="15">ERTm3</strain>
    </source>
</reference>
<dbReference type="GO" id="GO:0006260">
    <property type="term" value="P:DNA replication"/>
    <property type="evidence" value="ECO:0007669"/>
    <property type="project" value="UniProtKB-KW"/>
</dbReference>
<dbReference type="Pfam" id="PF00557">
    <property type="entry name" value="Peptidase_M24"/>
    <property type="match status" value="1"/>
</dbReference>
<comment type="function">
    <text evidence="10">Component of the FACT complex, a general chromatin factor that acts to reorganize nucleosomes. The FACT complex is involved in multiple processes that require DNA as a template such as mRNA elongation, DNA replication and DNA repair. During transcription elongation the FACT complex acts as a histone chaperone that both destabilizes and restores nucleosomal structure. It facilitates the passage of RNA polymerase II and transcription by promoting the dissociation of one histone H2A-H2B dimer from the nucleosome, then subsequently promotes the reestablishment of the nucleosome following the passage of RNA polymerase II.</text>
</comment>
<evidence type="ECO:0000256" key="10">
    <source>
        <dbReference type="RuleBase" id="RU367052"/>
    </source>
</evidence>
<dbReference type="OrthoDB" id="10251642at2759"/>
<organism evidence="15 16">
    <name type="scientific">Nematocida parisii (strain ERTm3)</name>
    <name type="common">Nematode killer fungus</name>
    <dbReference type="NCBI Taxonomy" id="935791"/>
    <lineage>
        <taxon>Eukaryota</taxon>
        <taxon>Fungi</taxon>
        <taxon>Fungi incertae sedis</taxon>
        <taxon>Microsporidia</taxon>
        <taxon>Nematocida</taxon>
    </lineage>
</organism>
<keyword evidence="6" id="KW-0175">Coiled coil</keyword>
<keyword evidence="9 10" id="KW-0539">Nucleus</keyword>
<feature type="compositionally biased region" description="Acidic residues" evidence="11">
    <location>
        <begin position="933"/>
        <end position="948"/>
    </location>
</feature>
<dbReference type="OMA" id="YHINTIP"/>
<evidence type="ECO:0000256" key="2">
    <source>
        <dbReference type="ARBA" id="ARBA00022454"/>
    </source>
</evidence>
<dbReference type="Pfam" id="PF08644">
    <property type="entry name" value="SPT16"/>
    <property type="match status" value="1"/>
</dbReference>
<evidence type="ECO:0000256" key="1">
    <source>
        <dbReference type="ARBA" id="ARBA00010779"/>
    </source>
</evidence>
<dbReference type="AlphaFoldDB" id="I3EGB7"/>
<evidence type="ECO:0000256" key="11">
    <source>
        <dbReference type="SAM" id="MobiDB-lite"/>
    </source>
</evidence>
<dbReference type="InterPro" id="IPR013719">
    <property type="entry name" value="RTT106/SPT16-like_middle_dom"/>
</dbReference>
<dbReference type="InterPro" id="IPR056595">
    <property type="entry name" value="Fact-SPT16_PH"/>
</dbReference>
<keyword evidence="4 10" id="KW-0227">DNA damage</keyword>